<dbReference type="Proteomes" id="UP000015350">
    <property type="component" value="Unassembled WGS sequence"/>
</dbReference>
<evidence type="ECO:0000313" key="1">
    <source>
        <dbReference type="EMBL" id="EPY00575.1"/>
    </source>
</evidence>
<dbReference type="eggNOG" id="ENOG502ZRDI">
    <property type="taxonomic scope" value="Bacteria"/>
</dbReference>
<accession>S9TPW3</accession>
<dbReference type="PATRIC" id="fig|1316936.3.peg.3059"/>
<reference evidence="1 2" key="1">
    <citation type="submission" date="2013-04" db="EMBL/GenBank/DDBJ databases">
        <authorList>
            <person name="Kuznetsov B."/>
            <person name="Ivanovsky R."/>
        </authorList>
    </citation>
    <scope>NUCLEOTIDE SEQUENCE [LARGE SCALE GENOMIC DNA]</scope>
    <source>
        <strain evidence="1 2">MGU-K5</strain>
    </source>
</reference>
<organism evidence="1 2">
    <name type="scientific">Magnetospirillum fulvum MGU-K5</name>
    <dbReference type="NCBI Taxonomy" id="1316936"/>
    <lineage>
        <taxon>Bacteria</taxon>
        <taxon>Pseudomonadati</taxon>
        <taxon>Pseudomonadota</taxon>
        <taxon>Alphaproteobacteria</taxon>
        <taxon>Rhodospirillales</taxon>
        <taxon>Rhodospirillaceae</taxon>
        <taxon>Magnetospirillum</taxon>
    </lineage>
</organism>
<evidence type="ECO:0000313" key="2">
    <source>
        <dbReference type="Proteomes" id="UP000015350"/>
    </source>
</evidence>
<dbReference type="STRING" id="1316936.K678_15359"/>
<evidence type="ECO:0008006" key="3">
    <source>
        <dbReference type="Google" id="ProtNLM"/>
    </source>
</evidence>
<dbReference type="AlphaFoldDB" id="S9TPW3"/>
<comment type="caution">
    <text evidence="1">The sequence shown here is derived from an EMBL/GenBank/DDBJ whole genome shotgun (WGS) entry which is preliminary data.</text>
</comment>
<protein>
    <recommendedName>
        <fullName evidence="3">Lipoprotein</fullName>
    </recommendedName>
</protein>
<gene>
    <name evidence="1" type="ORF">K678_15359</name>
</gene>
<name>S9TPW3_MAGFU</name>
<proteinExistence type="predicted"/>
<dbReference type="EMBL" id="AQPH01000081">
    <property type="protein sequence ID" value="EPY00575.1"/>
    <property type="molecule type" value="Genomic_DNA"/>
</dbReference>
<sequence length="77" mass="8151">MTEETDQMSRVGIVLGAALLLAGCTEGRFQPFGGIADPVCMPDGSVAFYQEAATDGTLGQPRAKKEYCAWNKKPASP</sequence>